<evidence type="ECO:0000313" key="2">
    <source>
        <dbReference type="EMBL" id="ORY88918.1"/>
    </source>
</evidence>
<feature type="signal peptide" evidence="1">
    <location>
        <begin position="1"/>
        <end position="17"/>
    </location>
</feature>
<organism evidence="2 3">
    <name type="scientific">Syncephalastrum racemosum</name>
    <name type="common">Filamentous fungus</name>
    <dbReference type="NCBI Taxonomy" id="13706"/>
    <lineage>
        <taxon>Eukaryota</taxon>
        <taxon>Fungi</taxon>
        <taxon>Fungi incertae sedis</taxon>
        <taxon>Mucoromycota</taxon>
        <taxon>Mucoromycotina</taxon>
        <taxon>Mucoromycetes</taxon>
        <taxon>Mucorales</taxon>
        <taxon>Syncephalastraceae</taxon>
        <taxon>Syncephalastrum</taxon>
    </lineage>
</organism>
<dbReference type="EMBL" id="MCGN01000024">
    <property type="protein sequence ID" value="ORY88918.1"/>
    <property type="molecule type" value="Genomic_DNA"/>
</dbReference>
<proteinExistence type="predicted"/>
<sequence>MFLFHFIWLSFFGAYDLRPTVERDVTRGYFKHKVPICCLDITLAATFGTGQFSNGSSLNRMQPPYAARINMPQVRYN</sequence>
<accession>A0A1X2GYT7</accession>
<dbReference type="InParanoid" id="A0A1X2GYT7"/>
<comment type="caution">
    <text evidence="2">The sequence shown here is derived from an EMBL/GenBank/DDBJ whole genome shotgun (WGS) entry which is preliminary data.</text>
</comment>
<keyword evidence="3" id="KW-1185">Reference proteome</keyword>
<evidence type="ECO:0000313" key="3">
    <source>
        <dbReference type="Proteomes" id="UP000242180"/>
    </source>
</evidence>
<name>A0A1X2GYT7_SYNRA</name>
<keyword evidence="1" id="KW-0732">Signal</keyword>
<dbReference type="Proteomes" id="UP000242180">
    <property type="component" value="Unassembled WGS sequence"/>
</dbReference>
<dbReference type="AlphaFoldDB" id="A0A1X2GYT7"/>
<protein>
    <recommendedName>
        <fullName evidence="4">Secreted protein</fullName>
    </recommendedName>
</protein>
<evidence type="ECO:0000256" key="1">
    <source>
        <dbReference type="SAM" id="SignalP"/>
    </source>
</evidence>
<evidence type="ECO:0008006" key="4">
    <source>
        <dbReference type="Google" id="ProtNLM"/>
    </source>
</evidence>
<reference evidence="2 3" key="1">
    <citation type="submission" date="2016-07" db="EMBL/GenBank/DDBJ databases">
        <title>Pervasive Adenine N6-methylation of Active Genes in Fungi.</title>
        <authorList>
            <consortium name="DOE Joint Genome Institute"/>
            <person name="Mondo S.J."/>
            <person name="Dannebaum R.O."/>
            <person name="Kuo R.C."/>
            <person name="Labutti K."/>
            <person name="Haridas S."/>
            <person name="Kuo A."/>
            <person name="Salamov A."/>
            <person name="Ahrendt S.R."/>
            <person name="Lipzen A."/>
            <person name="Sullivan W."/>
            <person name="Andreopoulos W.B."/>
            <person name="Clum A."/>
            <person name="Lindquist E."/>
            <person name="Daum C."/>
            <person name="Ramamoorthy G.K."/>
            <person name="Gryganskyi A."/>
            <person name="Culley D."/>
            <person name="Magnuson J.K."/>
            <person name="James T.Y."/>
            <person name="O'Malley M.A."/>
            <person name="Stajich J.E."/>
            <person name="Spatafora J.W."/>
            <person name="Visel A."/>
            <person name="Grigoriev I.V."/>
        </authorList>
    </citation>
    <scope>NUCLEOTIDE SEQUENCE [LARGE SCALE GENOMIC DNA]</scope>
    <source>
        <strain evidence="2 3">NRRL 2496</strain>
    </source>
</reference>
<gene>
    <name evidence="2" type="ORF">BCR43DRAFT_519462</name>
</gene>
<feature type="chain" id="PRO_5010871647" description="Secreted protein" evidence="1">
    <location>
        <begin position="18"/>
        <end position="77"/>
    </location>
</feature>